<evidence type="ECO:0000256" key="1">
    <source>
        <dbReference type="SAM" id="MobiDB-lite"/>
    </source>
</evidence>
<dbReference type="PANTHER" id="PTHR38731">
    <property type="entry name" value="LIPL45-RELATED LIPOPROTEIN-RELATED"/>
    <property type="match status" value="1"/>
</dbReference>
<dbReference type="EMBL" id="MAAO01000008">
    <property type="protein sequence ID" value="OUR95426.1"/>
    <property type="molecule type" value="Genomic_DNA"/>
</dbReference>
<evidence type="ECO:0000313" key="4">
    <source>
        <dbReference type="Proteomes" id="UP000196531"/>
    </source>
</evidence>
<accession>A0A1Y5F4C6</accession>
<dbReference type="Gene3D" id="2.60.120.1440">
    <property type="match status" value="1"/>
</dbReference>
<organism evidence="3 4">
    <name type="scientific">Halobacteriovorax marinus</name>
    <dbReference type="NCBI Taxonomy" id="97084"/>
    <lineage>
        <taxon>Bacteria</taxon>
        <taxon>Pseudomonadati</taxon>
        <taxon>Bdellovibrionota</taxon>
        <taxon>Bacteriovoracia</taxon>
        <taxon>Bacteriovoracales</taxon>
        <taxon>Halobacteriovoraceae</taxon>
        <taxon>Halobacteriovorax</taxon>
    </lineage>
</organism>
<feature type="compositionally biased region" description="Low complexity" evidence="1">
    <location>
        <begin position="238"/>
        <end position="276"/>
    </location>
</feature>
<feature type="domain" description="FecR protein" evidence="2">
    <location>
        <begin position="53"/>
        <end position="155"/>
    </location>
</feature>
<dbReference type="AlphaFoldDB" id="A0A1Y5F4C6"/>
<evidence type="ECO:0000313" key="3">
    <source>
        <dbReference type="EMBL" id="OUR95426.1"/>
    </source>
</evidence>
<name>A0A1Y5F4C6_9BACT</name>
<sequence>MSRKIIVLFLFSLSLYAQVIGEVSLLRGSAFLVDDKGEQVSELKQEDSVSVLDTVSVSDKSFVKLKMKDGSILMFPGNSLMKLEKYQIVDGKRDSVVNLIKGKIRAQIQNFENEQGFVVKTKMSSIGVRGTEFLVSSYAVAEKSVTDTVLLTGKVNAEVLGATAVDLAPGQALNSTEYIASGKVRFISKESLSKLIVNSEAFLPNIQLPNGSFIDLDSEIKNIKTDPTKTSVKETVKKAATPKSTATTATTSSTSTTATTTASSAATTKALAAPSAPGGGGSGSLISSASTGTGGTGAASAPMPASGGLSVPSVPELSKATAVKSAVKKSIQYITATAWDIKDALVHRTKRKRVNECFYWYFDISSDGLTHERFREEKDCDEFEFDDFELK</sequence>
<feature type="compositionally biased region" description="Low complexity" evidence="1">
    <location>
        <begin position="298"/>
        <end position="310"/>
    </location>
</feature>
<reference evidence="4" key="1">
    <citation type="journal article" date="2017" name="Proc. Natl. Acad. Sci. U.S.A.">
        <title>Simulation of Deepwater Horizon oil plume reveals substrate specialization within a complex community of hydrocarbon-degraders.</title>
        <authorList>
            <person name="Hu P."/>
            <person name="Dubinsky E.A."/>
            <person name="Probst A.J."/>
            <person name="Wang J."/>
            <person name="Sieber C.M.K."/>
            <person name="Tom L.M."/>
            <person name="Gardinali P."/>
            <person name="Banfield J.F."/>
            <person name="Atlas R.M."/>
            <person name="Andersen G.L."/>
        </authorList>
    </citation>
    <scope>NUCLEOTIDE SEQUENCE [LARGE SCALE GENOMIC DNA]</scope>
</reference>
<protein>
    <recommendedName>
        <fullName evidence="2">FecR protein domain-containing protein</fullName>
    </recommendedName>
</protein>
<dbReference type="Proteomes" id="UP000196531">
    <property type="component" value="Unassembled WGS sequence"/>
</dbReference>
<feature type="compositionally biased region" description="Basic and acidic residues" evidence="1">
    <location>
        <begin position="228"/>
        <end position="237"/>
    </location>
</feature>
<dbReference type="InterPro" id="IPR006860">
    <property type="entry name" value="FecR"/>
</dbReference>
<comment type="caution">
    <text evidence="3">The sequence shown here is derived from an EMBL/GenBank/DDBJ whole genome shotgun (WGS) entry which is preliminary data.</text>
</comment>
<gene>
    <name evidence="3" type="ORF">A9Q84_16465</name>
</gene>
<feature type="region of interest" description="Disordered" evidence="1">
    <location>
        <begin position="228"/>
        <end position="312"/>
    </location>
</feature>
<proteinExistence type="predicted"/>
<dbReference type="Pfam" id="PF04773">
    <property type="entry name" value="FecR"/>
    <property type="match status" value="1"/>
</dbReference>
<evidence type="ECO:0000259" key="2">
    <source>
        <dbReference type="Pfam" id="PF04773"/>
    </source>
</evidence>